<keyword evidence="1" id="KW-0732">Signal</keyword>
<gene>
    <name evidence="2" type="ORF">N4R40_10390</name>
</gene>
<evidence type="ECO:0000256" key="1">
    <source>
        <dbReference type="SAM" id="SignalP"/>
    </source>
</evidence>
<dbReference type="PROSITE" id="PS51257">
    <property type="entry name" value="PROKAR_LIPOPROTEIN"/>
    <property type="match status" value="1"/>
</dbReference>
<evidence type="ECO:0000313" key="3">
    <source>
        <dbReference type="Proteomes" id="UP001300496"/>
    </source>
</evidence>
<name>A0ABT2PDT8_9MICO</name>
<feature type="chain" id="PRO_5047372058" description="Lipoprotein" evidence="1">
    <location>
        <begin position="22"/>
        <end position="145"/>
    </location>
</feature>
<protein>
    <recommendedName>
        <fullName evidence="4">Lipoprotein</fullName>
    </recommendedName>
</protein>
<dbReference type="EMBL" id="JAODOR010000011">
    <property type="protein sequence ID" value="MCT9002772.1"/>
    <property type="molecule type" value="Genomic_DNA"/>
</dbReference>
<organism evidence="2 3">
    <name type="scientific">Microbacterium memoriense</name>
    <dbReference type="NCBI Taxonomy" id="2978350"/>
    <lineage>
        <taxon>Bacteria</taxon>
        <taxon>Bacillati</taxon>
        <taxon>Actinomycetota</taxon>
        <taxon>Actinomycetes</taxon>
        <taxon>Micrococcales</taxon>
        <taxon>Microbacteriaceae</taxon>
        <taxon>Microbacterium</taxon>
    </lineage>
</organism>
<sequence>MNRRLAVAAGALLALGLTACAGGATEADRSAWSGWFTEVSSAGSGNSVGAQLTDSSAASATRIDFADPTTFTSVELRCIGSDRAAFTLTYTGEDTTLTLSQDIVCHGGDLLTPIAVPPQVGPLTAFAAAASSAEAEGYWVATLQP</sequence>
<keyword evidence="3" id="KW-1185">Reference proteome</keyword>
<dbReference type="RefSeq" id="WP_261607305.1">
    <property type="nucleotide sequence ID" value="NZ_JAODOR010000011.1"/>
</dbReference>
<comment type="caution">
    <text evidence="2">The sequence shown here is derived from an EMBL/GenBank/DDBJ whole genome shotgun (WGS) entry which is preliminary data.</text>
</comment>
<evidence type="ECO:0000313" key="2">
    <source>
        <dbReference type="EMBL" id="MCT9002772.1"/>
    </source>
</evidence>
<dbReference type="Proteomes" id="UP001300496">
    <property type="component" value="Unassembled WGS sequence"/>
</dbReference>
<reference evidence="2 3" key="1">
    <citation type="journal article" date="2024" name="Int. J. Syst. Evol. Microbiol.">
        <title>Microbacterium memoriense sp. nov., a member of the Actinomycetota from marine beach sediment of the north coast of Portugal.</title>
        <authorList>
            <person name="Santos J.D.N.D."/>
            <person name="Klimek D."/>
            <person name="Calusinska M."/>
            <person name="Lobo-da-Cunha A."/>
            <person name="Catita J."/>
            <person name="Goncalves H."/>
            <person name="Gonzalez I."/>
            <person name="Lage O.M."/>
        </authorList>
    </citation>
    <scope>NUCLEOTIDE SEQUENCE [LARGE SCALE GENOMIC DNA]</scope>
    <source>
        <strain evidence="2 3">PMIC_1C1B</strain>
    </source>
</reference>
<evidence type="ECO:0008006" key="4">
    <source>
        <dbReference type="Google" id="ProtNLM"/>
    </source>
</evidence>
<accession>A0ABT2PDT8</accession>
<proteinExistence type="predicted"/>
<feature type="signal peptide" evidence="1">
    <location>
        <begin position="1"/>
        <end position="21"/>
    </location>
</feature>